<accession>X1A120</accession>
<evidence type="ECO:0000313" key="1">
    <source>
        <dbReference type="EMBL" id="GAG63862.1"/>
    </source>
</evidence>
<protein>
    <recommendedName>
        <fullName evidence="2">(4Fe-4S)-binding protein</fullName>
    </recommendedName>
</protein>
<evidence type="ECO:0008006" key="2">
    <source>
        <dbReference type="Google" id="ProtNLM"/>
    </source>
</evidence>
<sequence>CKENDIEILMEIPFDRHIAELYSRGVPFVQEMPEWRQKFKDLFNHIERLIKNAK</sequence>
<comment type="caution">
    <text evidence="1">The sequence shown here is derived from an EMBL/GenBank/DDBJ whole genome shotgun (WGS) entry which is preliminary data.</text>
</comment>
<proteinExistence type="predicted"/>
<reference evidence="1" key="1">
    <citation type="journal article" date="2014" name="Front. Microbiol.">
        <title>High frequency of phylogenetically diverse reductive dehalogenase-homologous genes in deep subseafloor sedimentary metagenomes.</title>
        <authorList>
            <person name="Kawai M."/>
            <person name="Futagami T."/>
            <person name="Toyoda A."/>
            <person name="Takaki Y."/>
            <person name="Nishi S."/>
            <person name="Hori S."/>
            <person name="Arai W."/>
            <person name="Tsubouchi T."/>
            <person name="Morono Y."/>
            <person name="Uchiyama I."/>
            <person name="Ito T."/>
            <person name="Fujiyama A."/>
            <person name="Inagaki F."/>
            <person name="Takami H."/>
        </authorList>
    </citation>
    <scope>NUCLEOTIDE SEQUENCE</scope>
    <source>
        <strain evidence="1">Expedition CK06-06</strain>
    </source>
</reference>
<dbReference type="EMBL" id="BART01002552">
    <property type="protein sequence ID" value="GAG63862.1"/>
    <property type="molecule type" value="Genomic_DNA"/>
</dbReference>
<gene>
    <name evidence="1" type="ORF">S01H4_07704</name>
</gene>
<organism evidence="1">
    <name type="scientific">marine sediment metagenome</name>
    <dbReference type="NCBI Taxonomy" id="412755"/>
    <lineage>
        <taxon>unclassified sequences</taxon>
        <taxon>metagenomes</taxon>
        <taxon>ecological metagenomes</taxon>
    </lineage>
</organism>
<feature type="non-terminal residue" evidence="1">
    <location>
        <position position="1"/>
    </location>
</feature>
<dbReference type="PANTHER" id="PTHR43063:SF1">
    <property type="entry name" value="4FE-4S CLUSTER CONTAINING PARA FAMILY ATPASE PROTEIN"/>
    <property type="match status" value="1"/>
</dbReference>
<dbReference type="PANTHER" id="PTHR43063">
    <property type="entry name" value="4FE-4S CLUSTER CONTAINING PARA FAMILY ATPASE PROTEIN"/>
    <property type="match status" value="1"/>
</dbReference>
<dbReference type="AlphaFoldDB" id="X1A120"/>
<name>X1A120_9ZZZZ</name>